<gene>
    <name evidence="10" type="ordered locus">MPTP_1556</name>
</gene>
<dbReference type="FunFam" id="3.30.63.10:FF:000002">
    <property type="entry name" value="Guanylate kinase 1"/>
    <property type="match status" value="1"/>
</dbReference>
<evidence type="ECO:0000313" key="11">
    <source>
        <dbReference type="Proteomes" id="UP000008456"/>
    </source>
</evidence>
<dbReference type="InterPro" id="IPR008145">
    <property type="entry name" value="GK/Ca_channel_bsu"/>
</dbReference>
<dbReference type="SUPFAM" id="SSF52540">
    <property type="entry name" value="P-loop containing nucleoside triphosphate hydrolases"/>
    <property type="match status" value="1"/>
</dbReference>
<dbReference type="GO" id="GO:0005829">
    <property type="term" value="C:cytosol"/>
    <property type="evidence" value="ECO:0007669"/>
    <property type="project" value="TreeGrafter"/>
</dbReference>
<reference key="2">
    <citation type="submission" date="2011-04" db="EMBL/GenBank/DDBJ databases">
        <title>Whole genome sequence of Melissococcus plutonius ATCC 35311.</title>
        <authorList>
            <person name="Okumura K."/>
            <person name="Arai R."/>
            <person name="Osaki M."/>
            <person name="Okura M."/>
            <person name="Kirikae T."/>
            <person name="Takamatsu D."/>
            <person name="Akiyama T."/>
        </authorList>
    </citation>
    <scope>NUCLEOTIDE SEQUENCE</scope>
    <source>
        <strain>ATCC 35311</strain>
    </source>
</reference>
<evidence type="ECO:0000256" key="4">
    <source>
        <dbReference type="ARBA" id="ARBA00016296"/>
    </source>
</evidence>
<evidence type="ECO:0000256" key="8">
    <source>
        <dbReference type="ARBA" id="ARBA00048594"/>
    </source>
</evidence>
<reference evidence="10 11" key="1">
    <citation type="journal article" date="2011" name="J. Bacteriol.">
        <title>Complete genome sequence of Melissococcus plutonius ATCC 35311.</title>
        <authorList>
            <person name="Okumura K."/>
            <person name="Arai R."/>
            <person name="Okura M."/>
            <person name="Kirikae T."/>
            <person name="Takamatsu D."/>
            <person name="Osaki M."/>
            <person name="Miyoshi-Akiyama T."/>
        </authorList>
    </citation>
    <scope>NUCLEOTIDE SEQUENCE [LARGE SCALE GENOMIC DNA]</scope>
    <source>
        <strain evidence="11">ATCC 35311 / CIP 104052 / LMG 20360 / NCIMB 702443</strain>
    </source>
</reference>
<keyword evidence="5 10" id="KW-0808">Transferase</keyword>
<dbReference type="EC" id="2.7.4.8" evidence="3"/>
<dbReference type="RefSeq" id="WP_013774420.1">
    <property type="nucleotide sequence ID" value="NC_015516.1"/>
</dbReference>
<evidence type="ECO:0000256" key="6">
    <source>
        <dbReference type="ARBA" id="ARBA00022777"/>
    </source>
</evidence>
<name>F3YBV6_MELPT</name>
<dbReference type="GO" id="GO:0004385">
    <property type="term" value="F:GMP kinase activity"/>
    <property type="evidence" value="ECO:0007669"/>
    <property type="project" value="UniProtKB-EC"/>
</dbReference>
<comment type="catalytic activity">
    <reaction evidence="8">
        <text>GMP + ATP = GDP + ADP</text>
        <dbReference type="Rhea" id="RHEA:20780"/>
        <dbReference type="ChEBI" id="CHEBI:30616"/>
        <dbReference type="ChEBI" id="CHEBI:58115"/>
        <dbReference type="ChEBI" id="CHEBI:58189"/>
        <dbReference type="ChEBI" id="CHEBI:456216"/>
        <dbReference type="EC" id="2.7.4.8"/>
    </reaction>
</comment>
<dbReference type="OrthoDB" id="1033810at2"/>
<feature type="domain" description="Guanylate kinase-like" evidence="9">
    <location>
        <begin position="4"/>
        <end position="183"/>
    </location>
</feature>
<dbReference type="HOGENOM" id="CLU_001715_1_2_9"/>
<sequence length="186" mass="22053">MLKHFIFILIGPSGSGKTVVANNVFSNYKKVISHTTRAKRPKEENGIDYYFDSEKRFKQLMNQQAFAEYDCYHGNWYGTIFKDIVLKTDQHNAYAILTYSGFKNLSDRLGDKVIPVFFDVSKENIRIRLNYREKDQTIIQKRISTYEKEYANKQYLIKYPHIILLNANQPIKMVIKELKQKISFYR</sequence>
<protein>
    <recommendedName>
        <fullName evidence="4">Guanylate kinase</fullName>
        <ecNumber evidence="3">2.7.4.8</ecNumber>
    </recommendedName>
    <alternativeName>
        <fullName evidence="7">GMP kinase</fullName>
    </alternativeName>
</protein>
<dbReference type="KEGG" id="mps:MPTP_1556"/>
<evidence type="ECO:0000313" key="10">
    <source>
        <dbReference type="EMBL" id="BAK21984.1"/>
    </source>
</evidence>
<evidence type="ECO:0000256" key="1">
    <source>
        <dbReference type="ARBA" id="ARBA00003531"/>
    </source>
</evidence>
<keyword evidence="6 10" id="KW-0418">Kinase</keyword>
<organism evidence="10 11">
    <name type="scientific">Melissococcus plutonius (strain ATCC 35311 / DSM 29964 / CIP 104052 / LMG 20360 / NCIMB 702443)</name>
    <dbReference type="NCBI Taxonomy" id="940190"/>
    <lineage>
        <taxon>Bacteria</taxon>
        <taxon>Bacillati</taxon>
        <taxon>Bacillota</taxon>
        <taxon>Bacilli</taxon>
        <taxon>Lactobacillales</taxon>
        <taxon>Enterococcaceae</taxon>
        <taxon>Melissococcus</taxon>
    </lineage>
</organism>
<dbReference type="Gene3D" id="3.40.50.300">
    <property type="entry name" value="P-loop containing nucleotide triphosphate hydrolases"/>
    <property type="match status" value="1"/>
</dbReference>
<dbReference type="Proteomes" id="UP000008456">
    <property type="component" value="Chromosome"/>
</dbReference>
<evidence type="ECO:0000256" key="2">
    <source>
        <dbReference type="ARBA" id="ARBA00005790"/>
    </source>
</evidence>
<evidence type="ECO:0000256" key="3">
    <source>
        <dbReference type="ARBA" id="ARBA00012961"/>
    </source>
</evidence>
<evidence type="ECO:0000259" key="9">
    <source>
        <dbReference type="PROSITE" id="PS50052"/>
    </source>
</evidence>
<dbReference type="InterPro" id="IPR008144">
    <property type="entry name" value="Guanylate_kin-like_dom"/>
</dbReference>
<accession>F3YBV6</accession>
<keyword evidence="11" id="KW-1185">Reference proteome</keyword>
<dbReference type="PANTHER" id="PTHR23117:SF13">
    <property type="entry name" value="GUANYLATE KINASE"/>
    <property type="match status" value="1"/>
</dbReference>
<dbReference type="PANTHER" id="PTHR23117">
    <property type="entry name" value="GUANYLATE KINASE-RELATED"/>
    <property type="match status" value="1"/>
</dbReference>
<evidence type="ECO:0000256" key="7">
    <source>
        <dbReference type="ARBA" id="ARBA00030128"/>
    </source>
</evidence>
<dbReference type="STRING" id="940190.MPTP_1556"/>
<comment type="similarity">
    <text evidence="2">Belongs to the guanylate kinase family.</text>
</comment>
<dbReference type="SMART" id="SM00072">
    <property type="entry name" value="GuKc"/>
    <property type="match status" value="1"/>
</dbReference>
<comment type="function">
    <text evidence="1">Essential for recycling GMP and indirectly, cGMP.</text>
</comment>
<dbReference type="EMBL" id="AP012200">
    <property type="protein sequence ID" value="BAK21984.1"/>
    <property type="molecule type" value="Genomic_DNA"/>
</dbReference>
<dbReference type="Pfam" id="PF00625">
    <property type="entry name" value="Guanylate_kin"/>
    <property type="match status" value="1"/>
</dbReference>
<evidence type="ECO:0000256" key="5">
    <source>
        <dbReference type="ARBA" id="ARBA00022679"/>
    </source>
</evidence>
<proteinExistence type="inferred from homology"/>
<dbReference type="PROSITE" id="PS50052">
    <property type="entry name" value="GUANYLATE_KINASE_2"/>
    <property type="match status" value="1"/>
</dbReference>
<dbReference type="InterPro" id="IPR027417">
    <property type="entry name" value="P-loop_NTPase"/>
</dbReference>
<dbReference type="AlphaFoldDB" id="F3YBV6"/>